<dbReference type="STRING" id="1080227.A8L45_09745"/>
<dbReference type="RefSeq" id="WP_068901706.1">
    <property type="nucleotide sequence ID" value="NZ_JBHUIF010000009.1"/>
</dbReference>
<evidence type="ECO:0000256" key="3">
    <source>
        <dbReference type="ARBA" id="ARBA00022722"/>
    </source>
</evidence>
<feature type="active site" description="Proton donor/acceptor" evidence="8">
    <location>
        <position position="182"/>
    </location>
</feature>
<comment type="subunit">
    <text evidence="1 8">Homodimer.</text>
</comment>
<evidence type="ECO:0000256" key="5">
    <source>
        <dbReference type="ARBA" id="ARBA00022801"/>
    </source>
</evidence>
<dbReference type="CDD" id="cd06134">
    <property type="entry name" value="RNaseT"/>
    <property type="match status" value="1"/>
</dbReference>
<dbReference type="InterPro" id="IPR012337">
    <property type="entry name" value="RNaseH-like_sf"/>
</dbReference>
<feature type="binding site" evidence="8">
    <location>
        <position position="23"/>
    </location>
    <ligand>
        <name>Mg(2+)</name>
        <dbReference type="ChEBI" id="CHEBI:18420"/>
        <label>1</label>
        <note>catalytic</note>
    </ligand>
</feature>
<dbReference type="InterPro" id="IPR005987">
    <property type="entry name" value="RNase_T"/>
</dbReference>
<evidence type="ECO:0000259" key="9">
    <source>
        <dbReference type="SMART" id="SM00479"/>
    </source>
</evidence>
<accession>A0A1C3EJT2</accession>
<feature type="domain" description="Exonuclease" evidence="9">
    <location>
        <begin position="18"/>
        <end position="204"/>
    </location>
</feature>
<evidence type="ECO:0000313" key="11">
    <source>
        <dbReference type="Proteomes" id="UP000094936"/>
    </source>
</evidence>
<dbReference type="Pfam" id="PF00929">
    <property type="entry name" value="RNase_T"/>
    <property type="match status" value="1"/>
</dbReference>
<sequence length="228" mass="25200">MSQEANLNSLKARFRGYFPVVIDVETAGFNAKTDALLEICAVTLKMDEDGWISPDQTMHFHITPFEGANIEKAALDFNGIHDPFSALRGAVDEEHALKEIFKMIRKGQKDQGCQRAIMVAHNATFDHSFVMAAAERSKLKRNPFHPFATFDTAALSGLALGQTVLAKACEAADIPFDNREAHSALYDTERTAELFCEIVNRWKRLGGWPLPAAVSEENNEEGNEGTTA</sequence>
<dbReference type="PANTHER" id="PTHR30231:SF2">
    <property type="entry name" value="RIBONUCLEASE T"/>
    <property type="match status" value="1"/>
</dbReference>
<dbReference type="GO" id="GO:0003676">
    <property type="term" value="F:nucleic acid binding"/>
    <property type="evidence" value="ECO:0007669"/>
    <property type="project" value="InterPro"/>
</dbReference>
<dbReference type="GO" id="GO:0005829">
    <property type="term" value="C:cytosol"/>
    <property type="evidence" value="ECO:0007669"/>
    <property type="project" value="TreeGrafter"/>
</dbReference>
<feature type="binding site" evidence="8">
    <location>
        <position position="187"/>
    </location>
    <ligand>
        <name>Mg(2+)</name>
        <dbReference type="ChEBI" id="CHEBI:18420"/>
        <label>2</label>
        <note>catalytic</note>
    </ligand>
</feature>
<name>A0A1C3EJT2_9GAMM</name>
<keyword evidence="6 8" id="KW-0269">Exonuclease</keyword>
<dbReference type="EMBL" id="LYBM01000015">
    <property type="protein sequence ID" value="ODA33488.1"/>
    <property type="molecule type" value="Genomic_DNA"/>
</dbReference>
<dbReference type="GO" id="GO:0045004">
    <property type="term" value="P:DNA replication proofreading"/>
    <property type="evidence" value="ECO:0007669"/>
    <property type="project" value="TreeGrafter"/>
</dbReference>
<dbReference type="SMART" id="SM00479">
    <property type="entry name" value="EXOIII"/>
    <property type="match status" value="1"/>
</dbReference>
<dbReference type="Proteomes" id="UP000094936">
    <property type="component" value="Unassembled WGS sequence"/>
</dbReference>
<dbReference type="HAMAP" id="MF_00157">
    <property type="entry name" value="RNase_T"/>
    <property type="match status" value="1"/>
</dbReference>
<evidence type="ECO:0000256" key="6">
    <source>
        <dbReference type="ARBA" id="ARBA00022839"/>
    </source>
</evidence>
<dbReference type="GO" id="GO:0008033">
    <property type="term" value="P:tRNA processing"/>
    <property type="evidence" value="ECO:0007669"/>
    <property type="project" value="UniProtKB-KW"/>
</dbReference>
<dbReference type="InterPro" id="IPR036397">
    <property type="entry name" value="RNaseH_sf"/>
</dbReference>
<feature type="site" description="Important for substrate binding and specificity" evidence="8">
    <location>
        <position position="147"/>
    </location>
</feature>
<reference evidence="10 11" key="1">
    <citation type="submission" date="2016-05" db="EMBL/GenBank/DDBJ databases">
        <title>Genomic Taxonomy of the Vibrionaceae.</title>
        <authorList>
            <person name="Gomez-Gil B."/>
            <person name="Enciso-Ibarra J."/>
        </authorList>
    </citation>
    <scope>NUCLEOTIDE SEQUENCE [LARGE SCALE GENOMIC DNA]</scope>
    <source>
        <strain evidence="10 11">CAIM 1920</strain>
    </source>
</reference>
<evidence type="ECO:0000256" key="2">
    <source>
        <dbReference type="ARBA" id="ARBA00022694"/>
    </source>
</evidence>
<evidence type="ECO:0000256" key="4">
    <source>
        <dbReference type="ARBA" id="ARBA00022723"/>
    </source>
</evidence>
<feature type="site" description="Important for substrate binding and specificity" evidence="8">
    <location>
        <position position="77"/>
    </location>
</feature>
<dbReference type="AlphaFoldDB" id="A0A1C3EJT2"/>
<keyword evidence="5 8" id="KW-0378">Hydrolase</keyword>
<feature type="binding site" evidence="8">
    <location>
        <position position="182"/>
    </location>
    <ligand>
        <name>Mg(2+)</name>
        <dbReference type="ChEBI" id="CHEBI:18420"/>
        <label>2</label>
        <note>catalytic</note>
    </ligand>
</feature>
<proteinExistence type="inferred from homology"/>
<dbReference type="EC" id="3.1.13.-" evidence="8"/>
<feature type="site" description="Important for substrate binding and specificity" evidence="8">
    <location>
        <position position="125"/>
    </location>
</feature>
<dbReference type="NCBIfam" id="TIGR01298">
    <property type="entry name" value="RNaseT"/>
    <property type="match status" value="1"/>
</dbReference>
<dbReference type="GO" id="GO:0016896">
    <property type="term" value="F:RNA exonuclease activity, producing 5'-phosphomonoesters"/>
    <property type="evidence" value="ECO:0007669"/>
    <property type="project" value="UniProtKB-UniRule"/>
</dbReference>
<evidence type="ECO:0000256" key="8">
    <source>
        <dbReference type="HAMAP-Rule" id="MF_00157"/>
    </source>
</evidence>
<dbReference type="SUPFAM" id="SSF53098">
    <property type="entry name" value="Ribonuclease H-like"/>
    <property type="match status" value="1"/>
</dbReference>
<dbReference type="InterPro" id="IPR013520">
    <property type="entry name" value="Ribonucl_H"/>
</dbReference>
<keyword evidence="4 8" id="KW-0479">Metal-binding</keyword>
<keyword evidence="2 8" id="KW-0819">tRNA processing</keyword>
<evidence type="ECO:0000313" key="10">
    <source>
        <dbReference type="EMBL" id="ODA33488.1"/>
    </source>
</evidence>
<dbReference type="Gene3D" id="3.30.420.10">
    <property type="entry name" value="Ribonuclease H-like superfamily/Ribonuclease H"/>
    <property type="match status" value="1"/>
</dbReference>
<organism evidence="10 11">
    <name type="scientific">Veronia pacifica</name>
    <dbReference type="NCBI Taxonomy" id="1080227"/>
    <lineage>
        <taxon>Bacteria</taxon>
        <taxon>Pseudomonadati</taxon>
        <taxon>Pseudomonadota</taxon>
        <taxon>Gammaproteobacteria</taxon>
        <taxon>Vibrionales</taxon>
        <taxon>Vibrionaceae</taxon>
        <taxon>Veronia</taxon>
    </lineage>
</organism>
<dbReference type="GO" id="GO:0000287">
    <property type="term" value="F:magnesium ion binding"/>
    <property type="evidence" value="ECO:0007669"/>
    <property type="project" value="UniProtKB-UniRule"/>
</dbReference>
<feature type="binding site" evidence="8">
    <location>
        <position position="25"/>
    </location>
    <ligand>
        <name>Mg(2+)</name>
        <dbReference type="ChEBI" id="CHEBI:18420"/>
        <label>2</label>
        <note>catalytic</note>
    </ligand>
</feature>
<dbReference type="PANTHER" id="PTHR30231">
    <property type="entry name" value="DNA POLYMERASE III SUBUNIT EPSILON"/>
    <property type="match status" value="1"/>
</dbReference>
<gene>
    <name evidence="8" type="primary">rnt</name>
    <name evidence="10" type="ORF">A8L45_09745</name>
</gene>
<keyword evidence="3 8" id="KW-0540">Nuclease</keyword>
<evidence type="ECO:0000256" key="7">
    <source>
        <dbReference type="ARBA" id="ARBA00022842"/>
    </source>
</evidence>
<dbReference type="GO" id="GO:0008408">
    <property type="term" value="F:3'-5' exonuclease activity"/>
    <property type="evidence" value="ECO:0007669"/>
    <property type="project" value="TreeGrafter"/>
</dbReference>
<keyword evidence="7 8" id="KW-0460">Magnesium</keyword>
<protein>
    <recommendedName>
        <fullName evidence="8">Ribonuclease T</fullName>
        <ecNumber evidence="8">3.1.13.-</ecNumber>
    </recommendedName>
    <alternativeName>
        <fullName evidence="8">Exoribonuclease T</fullName>
        <shortName evidence="8">RNase T</shortName>
    </alternativeName>
</protein>
<comment type="caution">
    <text evidence="10">The sequence shown here is derived from an EMBL/GenBank/DDBJ whole genome shotgun (WGS) entry which is preliminary data.</text>
</comment>
<dbReference type="FunFam" id="3.30.420.10:FF:000009">
    <property type="entry name" value="Ribonuclease T"/>
    <property type="match status" value="1"/>
</dbReference>
<comment type="cofactor">
    <cofactor evidence="8">
        <name>Mg(2+)</name>
        <dbReference type="ChEBI" id="CHEBI:18420"/>
    </cofactor>
    <text evidence="8">Binds two Mg(2+) per subunit. The active form of the enzyme binds two Mg(2+) ions in its active site. The first Mg(2+) forms only one salt bridge with the protein.</text>
</comment>
<keyword evidence="11" id="KW-1185">Reference proteome</keyword>
<feature type="site" description="Important for substrate binding and specificity" evidence="8">
    <location>
        <position position="29"/>
    </location>
</feature>
<evidence type="ECO:0000256" key="1">
    <source>
        <dbReference type="ARBA" id="ARBA00011738"/>
    </source>
</evidence>
<dbReference type="OrthoDB" id="9778264at2"/>
<comment type="similarity">
    <text evidence="8">Belongs to the RNase T family.</text>
</comment>
<feature type="binding site" evidence="8">
    <location>
        <position position="23"/>
    </location>
    <ligand>
        <name>Mg(2+)</name>
        <dbReference type="ChEBI" id="CHEBI:18420"/>
        <label>2</label>
        <note>catalytic</note>
    </ligand>
</feature>
<comment type="function">
    <text evidence="8">Trims short 3' overhangs of a variety of RNA species, leaving a one or two nucleotide 3' overhang. Responsible for the end-turnover of tRNA: specifically removes the terminal AMP residue from uncharged tRNA (tRNA-C-C-A). Also appears to be involved in tRNA biosynthesis.</text>
</comment>